<protein>
    <submittedName>
        <fullName evidence="2">Uncharacterized protein</fullName>
    </submittedName>
</protein>
<evidence type="ECO:0000256" key="1">
    <source>
        <dbReference type="SAM" id="MobiDB-lite"/>
    </source>
</evidence>
<keyword evidence="3" id="KW-1185">Reference proteome</keyword>
<evidence type="ECO:0000313" key="3">
    <source>
        <dbReference type="Proteomes" id="UP000480804"/>
    </source>
</evidence>
<gene>
    <name evidence="2" type="ORF">Sgou_05470</name>
</gene>
<sequence length="100" mass="10466">MQRGRSWTRSSASRPAVSIDSVPLPPAKKSHTGPGKRSSAAASYVCSAITTSSPFSVRQGVAGRRCQAAVPVICAVMKAASRAMPSVIASGLWELHESRN</sequence>
<evidence type="ECO:0000313" key="2">
    <source>
        <dbReference type="EMBL" id="GFH75877.1"/>
    </source>
</evidence>
<feature type="region of interest" description="Disordered" evidence="1">
    <location>
        <begin position="1"/>
        <end position="38"/>
    </location>
</feature>
<dbReference type="Proteomes" id="UP000480804">
    <property type="component" value="Unassembled WGS sequence"/>
</dbReference>
<organism evidence="2 3">
    <name type="scientific">Streptomyces gougerotii</name>
    <dbReference type="NCBI Taxonomy" id="53448"/>
    <lineage>
        <taxon>Bacteria</taxon>
        <taxon>Bacillati</taxon>
        <taxon>Actinomycetota</taxon>
        <taxon>Actinomycetes</taxon>
        <taxon>Kitasatosporales</taxon>
        <taxon>Streptomycetaceae</taxon>
        <taxon>Streptomyces</taxon>
        <taxon>Streptomyces diastaticus group</taxon>
    </lineage>
</organism>
<comment type="caution">
    <text evidence="2">The sequence shown here is derived from an EMBL/GenBank/DDBJ whole genome shotgun (WGS) entry which is preliminary data.</text>
</comment>
<dbReference type="EMBL" id="BLLO01000009">
    <property type="protein sequence ID" value="GFH75877.1"/>
    <property type="molecule type" value="Genomic_DNA"/>
</dbReference>
<feature type="compositionally biased region" description="Polar residues" evidence="1">
    <location>
        <begin position="1"/>
        <end position="13"/>
    </location>
</feature>
<accession>A0ABQ1CZZ5</accession>
<proteinExistence type="predicted"/>
<name>A0ABQ1CZZ5_9ACTN</name>
<reference evidence="2 3" key="1">
    <citation type="submission" date="2020-02" db="EMBL/GenBank/DDBJ databases">
        <title>Whole genome shotgun sequence of Streptomyces gougerotii NBRC 13043.</title>
        <authorList>
            <person name="Ichikawa N."/>
            <person name="Komaki H."/>
            <person name="Tamura T."/>
        </authorList>
    </citation>
    <scope>NUCLEOTIDE SEQUENCE [LARGE SCALE GENOMIC DNA]</scope>
    <source>
        <strain evidence="2 3">NBRC 13043</strain>
    </source>
</reference>